<reference evidence="1" key="2">
    <citation type="journal article" date="2021" name="PeerJ">
        <title>Extensive microbial diversity within the chicken gut microbiome revealed by metagenomics and culture.</title>
        <authorList>
            <person name="Gilroy R."/>
            <person name="Ravi A."/>
            <person name="Getino M."/>
            <person name="Pursley I."/>
            <person name="Horton D.L."/>
            <person name="Alikhan N.F."/>
            <person name="Baker D."/>
            <person name="Gharbi K."/>
            <person name="Hall N."/>
            <person name="Watson M."/>
            <person name="Adriaenssens E.M."/>
            <person name="Foster-Nyarko E."/>
            <person name="Jarju S."/>
            <person name="Secka A."/>
            <person name="Antonio M."/>
            <person name="Oren A."/>
            <person name="Chaudhuri R.R."/>
            <person name="La Ragione R."/>
            <person name="Hildebrand F."/>
            <person name="Pallen M.J."/>
        </authorList>
    </citation>
    <scope>NUCLEOTIDE SEQUENCE</scope>
    <source>
        <strain evidence="1">11687</strain>
    </source>
</reference>
<name>A0A9D1MFF1_9FIRM</name>
<sequence length="143" mass="15892">MLFLENFLCGGNHNCDFSVKLSCGAEEAGWFFVKVFAREGRGSGKIFSAAKRVQTDVAPRGRARAGILYPAAGQRKRGMPYHAVGQARAGMPYLAREKHKSSVFFNPKGPVLEKHAKQAEKRQKTTPARRLTGDFCSRRYSIV</sequence>
<dbReference type="EMBL" id="DVMZ01000143">
    <property type="protein sequence ID" value="HIU59518.1"/>
    <property type="molecule type" value="Genomic_DNA"/>
</dbReference>
<reference evidence="1" key="1">
    <citation type="submission" date="2020-10" db="EMBL/GenBank/DDBJ databases">
        <authorList>
            <person name="Gilroy R."/>
        </authorList>
    </citation>
    <scope>NUCLEOTIDE SEQUENCE</scope>
    <source>
        <strain evidence="1">11687</strain>
    </source>
</reference>
<evidence type="ECO:0000313" key="1">
    <source>
        <dbReference type="EMBL" id="HIU59518.1"/>
    </source>
</evidence>
<protein>
    <submittedName>
        <fullName evidence="1">Uncharacterized protein</fullName>
    </submittedName>
</protein>
<organism evidence="1 2">
    <name type="scientific">Candidatus Scatosoma pullistercoris</name>
    <dbReference type="NCBI Taxonomy" id="2840934"/>
    <lineage>
        <taxon>Bacteria</taxon>
        <taxon>Bacillati</taxon>
        <taxon>Bacillota</taxon>
        <taxon>Clostridia</taxon>
        <taxon>Candidatus Scatosoma</taxon>
    </lineage>
</organism>
<proteinExistence type="predicted"/>
<accession>A0A9D1MFF1</accession>
<evidence type="ECO:0000313" key="2">
    <source>
        <dbReference type="Proteomes" id="UP000824081"/>
    </source>
</evidence>
<dbReference type="Proteomes" id="UP000824081">
    <property type="component" value="Unassembled WGS sequence"/>
</dbReference>
<gene>
    <name evidence="1" type="ORF">IAC57_05375</name>
</gene>
<comment type="caution">
    <text evidence="1">The sequence shown here is derived from an EMBL/GenBank/DDBJ whole genome shotgun (WGS) entry which is preliminary data.</text>
</comment>
<dbReference type="AlphaFoldDB" id="A0A9D1MFF1"/>